<dbReference type="Pfam" id="PF11367">
    <property type="entry name" value="Tail_completion_gp17"/>
    <property type="match status" value="1"/>
</dbReference>
<evidence type="ECO:0000313" key="2">
    <source>
        <dbReference type="Proteomes" id="UP001368270"/>
    </source>
</evidence>
<gene>
    <name evidence="1" type="ORF">WG622_01160</name>
</gene>
<dbReference type="InterPro" id="IPR053745">
    <property type="entry name" value="Viral_Tail_Comp_sf"/>
</dbReference>
<dbReference type="EMBL" id="JBBGAZ010000001">
    <property type="protein sequence ID" value="MEJ5216835.1"/>
    <property type="molecule type" value="Genomic_DNA"/>
</dbReference>
<dbReference type="InterPro" id="IPR021508">
    <property type="entry name" value="Gp17-like"/>
</dbReference>
<dbReference type="Proteomes" id="UP001368270">
    <property type="component" value="Unassembled WGS sequence"/>
</dbReference>
<protein>
    <submittedName>
        <fullName evidence="1">DUF3168 domain-containing protein</fullName>
    </submittedName>
</protein>
<name>A0ABU8QBQ5_9RHOB</name>
<evidence type="ECO:0000313" key="1">
    <source>
        <dbReference type="EMBL" id="MEJ5216835.1"/>
    </source>
</evidence>
<keyword evidence="2" id="KW-1185">Reference proteome</keyword>
<sequence length="137" mass="14153">MSYGVAVALQSAIYQALVADAGVSTLVGAAVYDEVPGGVIPATYVTLGPEVVVDQSDKTGTGAEHRVTVSVVSEVAGFATAKAVAVAVSDALHNADLILTRGTLVALRFDRAVASREEAANLRRIDLRFVARVEDGI</sequence>
<comment type="caution">
    <text evidence="1">The sequence shown here is derived from an EMBL/GenBank/DDBJ whole genome shotgun (WGS) entry which is preliminary data.</text>
</comment>
<organism evidence="1 2">
    <name type="scientific">Cognatishimia coralii</name>
    <dbReference type="NCBI Taxonomy" id="3083254"/>
    <lineage>
        <taxon>Bacteria</taxon>
        <taxon>Pseudomonadati</taxon>
        <taxon>Pseudomonadota</taxon>
        <taxon>Alphaproteobacteria</taxon>
        <taxon>Rhodobacterales</taxon>
        <taxon>Paracoccaceae</taxon>
        <taxon>Cognatishimia</taxon>
    </lineage>
</organism>
<reference evidence="1 2" key="1">
    <citation type="submission" date="2024-03" db="EMBL/GenBank/DDBJ databases">
        <title>Cognatishimia coralii sp. nov., a marine bacterium isolated from coral surrounding seawater.</title>
        <authorList>
            <person name="Liu X."/>
            <person name="Liu S."/>
            <person name="Sun H."/>
            <person name="Zhang Y."/>
        </authorList>
    </citation>
    <scope>NUCLEOTIDE SEQUENCE [LARGE SCALE GENOMIC DNA]</scope>
    <source>
        <strain evidence="1 2">D5M38</strain>
    </source>
</reference>
<dbReference type="Gene3D" id="3.30.2000.30">
    <property type="match status" value="1"/>
</dbReference>
<accession>A0ABU8QBQ5</accession>
<proteinExistence type="predicted"/>
<dbReference type="RefSeq" id="WP_339401915.1">
    <property type="nucleotide sequence ID" value="NZ_JBBGAZ010000001.1"/>
</dbReference>